<gene>
    <name evidence="2" type="ORF">RXV94_04515</name>
</gene>
<evidence type="ECO:0000313" key="3">
    <source>
        <dbReference type="Proteomes" id="UP001268651"/>
    </source>
</evidence>
<dbReference type="Proteomes" id="UP001268651">
    <property type="component" value="Unassembled WGS sequence"/>
</dbReference>
<organism evidence="2 3">
    <name type="scientific">Gilvirhabdus luticola</name>
    <dbReference type="NCBI Taxonomy" id="3079858"/>
    <lineage>
        <taxon>Bacteria</taxon>
        <taxon>Pseudomonadati</taxon>
        <taxon>Bacteroidota</taxon>
        <taxon>Flavobacteriia</taxon>
        <taxon>Flavobacteriales</taxon>
        <taxon>Flavobacteriaceae</taxon>
        <taxon>Gilvirhabdus</taxon>
    </lineage>
</organism>
<name>A0ABU3U4T6_9FLAO</name>
<keyword evidence="1" id="KW-1133">Transmembrane helix</keyword>
<accession>A0ABU3U4T6</accession>
<reference evidence="2 3" key="1">
    <citation type="submission" date="2023-10" db="EMBL/GenBank/DDBJ databases">
        <title>Marimonas sp. nov. isolated from tidal mud flat.</title>
        <authorList>
            <person name="Jaincy N.J."/>
            <person name="Srinivasan S."/>
            <person name="Lee S.-S."/>
        </authorList>
    </citation>
    <scope>NUCLEOTIDE SEQUENCE [LARGE SCALE GENOMIC DNA]</scope>
    <source>
        <strain evidence="2 3">MJ-SS3</strain>
    </source>
</reference>
<protein>
    <submittedName>
        <fullName evidence="2">Uncharacterized protein</fullName>
    </submittedName>
</protein>
<dbReference type="RefSeq" id="WP_316661290.1">
    <property type="nucleotide sequence ID" value="NZ_JAWHTF010000002.1"/>
</dbReference>
<sequence>MYTNGLILSFPKEIKLLIGVFLIVLSIGFYIGLLFVEETSSVNPNGIEEQYLGNEESEDALVMKFRKSDQEMLTLVHNHVLSMAIIFFLLAIIVYTTRLNKTLKLFLMIEPFVSVLLTFGGIYLLWKGILWMKYIVMFSGSLMVLSYSISILIIFFQLFEKKKHYK</sequence>
<comment type="caution">
    <text evidence="2">The sequence shown here is derived from an EMBL/GenBank/DDBJ whole genome shotgun (WGS) entry which is preliminary data.</text>
</comment>
<proteinExistence type="predicted"/>
<keyword evidence="1" id="KW-0472">Membrane</keyword>
<keyword evidence="1" id="KW-0812">Transmembrane</keyword>
<dbReference type="EMBL" id="JAWHTF010000002">
    <property type="protein sequence ID" value="MDU8885413.1"/>
    <property type="molecule type" value="Genomic_DNA"/>
</dbReference>
<evidence type="ECO:0000313" key="2">
    <source>
        <dbReference type="EMBL" id="MDU8885413.1"/>
    </source>
</evidence>
<evidence type="ECO:0000256" key="1">
    <source>
        <dbReference type="SAM" id="Phobius"/>
    </source>
</evidence>
<keyword evidence="3" id="KW-1185">Reference proteome</keyword>
<feature type="transmembrane region" description="Helical" evidence="1">
    <location>
        <begin position="75"/>
        <end position="95"/>
    </location>
</feature>
<feature type="transmembrane region" description="Helical" evidence="1">
    <location>
        <begin position="132"/>
        <end position="159"/>
    </location>
</feature>
<feature type="transmembrane region" description="Helical" evidence="1">
    <location>
        <begin position="107"/>
        <end position="126"/>
    </location>
</feature>
<feature type="transmembrane region" description="Helical" evidence="1">
    <location>
        <begin position="16"/>
        <end position="36"/>
    </location>
</feature>